<gene>
    <name evidence="1" type="ORF">P3TCK_27377</name>
</gene>
<accession>Q1Z7U6</accession>
<dbReference type="AlphaFoldDB" id="Q1Z7U6"/>
<evidence type="ECO:0000313" key="2">
    <source>
        <dbReference type="Proteomes" id="UP000003789"/>
    </source>
</evidence>
<dbReference type="EMBL" id="AAPH01000003">
    <property type="protein sequence ID" value="EAS44767.1"/>
    <property type="molecule type" value="Genomic_DNA"/>
</dbReference>
<proteinExistence type="predicted"/>
<evidence type="ECO:0000313" key="1">
    <source>
        <dbReference type="EMBL" id="EAS44767.1"/>
    </source>
</evidence>
<name>Q1Z7U6_9GAMM</name>
<reference evidence="1 2" key="1">
    <citation type="submission" date="2006-03" db="EMBL/GenBank/DDBJ databases">
        <authorList>
            <person name="Bartlett D.H."/>
            <person name="Valle G."/>
            <person name="Lauro F.M."/>
            <person name="Vezzi A."/>
            <person name="Simonato F."/>
            <person name="Eloe E."/>
            <person name="Vitulo N."/>
            <person name="Stratton T.K."/>
            <person name="D'angelo M."/>
            <person name="Ferriera S."/>
            <person name="Johnson J."/>
            <person name="Kravitz S."/>
            <person name="Beeson K."/>
            <person name="Sutton G."/>
            <person name="Rogers Y."/>
            <person name="Friedman R."/>
            <person name="Frazier M."/>
            <person name="Venter J.C."/>
        </authorList>
    </citation>
    <scope>NUCLEOTIDE SEQUENCE [LARGE SCALE GENOMIC DNA]</scope>
    <source>
        <strain evidence="1 2">3TCK</strain>
    </source>
</reference>
<comment type="caution">
    <text evidence="1">The sequence shown here is derived from an EMBL/GenBank/DDBJ whole genome shotgun (WGS) entry which is preliminary data.</text>
</comment>
<dbReference type="HOGENOM" id="CLU_3028324_0_0_6"/>
<sequence length="55" mass="6664">MVSYHKMSNQLNKMAKKESQQHIYQVRKKFLKHWSNDGLRLPMPLMSSENQQKLF</sequence>
<dbReference type="Proteomes" id="UP000003789">
    <property type="component" value="Unassembled WGS sequence"/>
</dbReference>
<organism evidence="1 2">
    <name type="scientific">Photobacterium profundum 3TCK</name>
    <dbReference type="NCBI Taxonomy" id="314280"/>
    <lineage>
        <taxon>Bacteria</taxon>
        <taxon>Pseudomonadati</taxon>
        <taxon>Pseudomonadota</taxon>
        <taxon>Gammaproteobacteria</taxon>
        <taxon>Vibrionales</taxon>
        <taxon>Vibrionaceae</taxon>
        <taxon>Photobacterium</taxon>
    </lineage>
</organism>
<protein>
    <submittedName>
        <fullName evidence="1">Uncharacterized protein</fullName>
    </submittedName>
</protein>